<evidence type="ECO:0000313" key="2">
    <source>
        <dbReference type="Proteomes" id="UP000233556"/>
    </source>
</evidence>
<organism evidence="1 2">
    <name type="scientific">Limosa lapponica baueri</name>
    <dbReference type="NCBI Taxonomy" id="1758121"/>
    <lineage>
        <taxon>Eukaryota</taxon>
        <taxon>Metazoa</taxon>
        <taxon>Chordata</taxon>
        <taxon>Craniata</taxon>
        <taxon>Vertebrata</taxon>
        <taxon>Euteleostomi</taxon>
        <taxon>Archelosauria</taxon>
        <taxon>Archosauria</taxon>
        <taxon>Dinosauria</taxon>
        <taxon>Saurischia</taxon>
        <taxon>Theropoda</taxon>
        <taxon>Coelurosauria</taxon>
        <taxon>Aves</taxon>
        <taxon>Neognathae</taxon>
        <taxon>Neoaves</taxon>
        <taxon>Charadriiformes</taxon>
        <taxon>Scolopacidae</taxon>
        <taxon>Limosa</taxon>
    </lineage>
</organism>
<dbReference type="Proteomes" id="UP000233556">
    <property type="component" value="Unassembled WGS sequence"/>
</dbReference>
<evidence type="ECO:0000313" key="1">
    <source>
        <dbReference type="EMBL" id="PKU38247.1"/>
    </source>
</evidence>
<protein>
    <submittedName>
        <fullName evidence="1">Uncharacterized protein</fullName>
    </submittedName>
</protein>
<reference evidence="2" key="2">
    <citation type="submission" date="2017-12" db="EMBL/GenBank/DDBJ databases">
        <title>Genome sequence of the Bar-tailed Godwit (Limosa lapponica baueri).</title>
        <authorList>
            <person name="Lima N.C.B."/>
            <person name="Parody-Merino A.M."/>
            <person name="Battley P.F."/>
            <person name="Fidler A.E."/>
            <person name="Prosdocimi F."/>
        </authorList>
    </citation>
    <scope>NUCLEOTIDE SEQUENCE [LARGE SCALE GENOMIC DNA]</scope>
</reference>
<proteinExistence type="predicted"/>
<dbReference type="EMBL" id="KZ506808">
    <property type="protein sequence ID" value="PKU38247.1"/>
    <property type="molecule type" value="Genomic_DNA"/>
</dbReference>
<accession>A0A2I0TWR2</accession>
<sequence length="179" mass="19568">MGAENRLAALKATVEKEAEDGLARESVNHLKKRKRMDIVGDTEERCVCMTLLNPEEMPKAEPSQAVLEGGTPPGYCVARTVSQPGPVSPKGLSTWLHTHIYLSLLGYNLGIRTFHGAGLMEMVCPFLHLPEGSGTEDARTRTQLGGFCLKPAGQAGYMGQQKVEAEPLQKVKQRIRKEP</sequence>
<name>A0A2I0TWR2_LIMLA</name>
<reference evidence="2" key="1">
    <citation type="submission" date="2017-11" db="EMBL/GenBank/DDBJ databases">
        <authorList>
            <person name="Lima N.C."/>
            <person name="Parody-Merino A.M."/>
            <person name="Battley P.F."/>
            <person name="Fidler A.E."/>
            <person name="Prosdocimi F."/>
        </authorList>
    </citation>
    <scope>NUCLEOTIDE SEQUENCE [LARGE SCALE GENOMIC DNA]</scope>
</reference>
<keyword evidence="2" id="KW-1185">Reference proteome</keyword>
<gene>
    <name evidence="1" type="ORF">llap_11449</name>
</gene>
<dbReference type="AlphaFoldDB" id="A0A2I0TWR2"/>